<evidence type="ECO:0000256" key="1">
    <source>
        <dbReference type="SAM" id="MobiDB-lite"/>
    </source>
</evidence>
<dbReference type="EMBL" id="JAYMGO010000025">
    <property type="protein sequence ID" value="KAL1247097.1"/>
    <property type="molecule type" value="Genomic_DNA"/>
</dbReference>
<sequence>MRFSVRKRGRPSLLSMFTRPVFTRKFLWFLRQKSSLDVGKQTGRCIFRPSQQEASCTWGPSTISPRPKRSRDHRHVMIVG</sequence>
<comment type="caution">
    <text evidence="2">The sequence shown here is derived from an EMBL/GenBank/DDBJ whole genome shotgun (WGS) entry which is preliminary data.</text>
</comment>
<feature type="compositionally biased region" description="Basic residues" evidence="1">
    <location>
        <begin position="66"/>
        <end position="80"/>
    </location>
</feature>
<dbReference type="Proteomes" id="UP001558613">
    <property type="component" value="Unassembled WGS sequence"/>
</dbReference>
<keyword evidence="3" id="KW-1185">Reference proteome</keyword>
<gene>
    <name evidence="2" type="ORF">QQF64_022473</name>
</gene>
<feature type="region of interest" description="Disordered" evidence="1">
    <location>
        <begin position="57"/>
        <end position="80"/>
    </location>
</feature>
<evidence type="ECO:0000313" key="2">
    <source>
        <dbReference type="EMBL" id="KAL1247097.1"/>
    </source>
</evidence>
<proteinExistence type="predicted"/>
<evidence type="ECO:0000313" key="3">
    <source>
        <dbReference type="Proteomes" id="UP001558613"/>
    </source>
</evidence>
<organism evidence="2 3">
    <name type="scientific">Cirrhinus molitorella</name>
    <name type="common">mud carp</name>
    <dbReference type="NCBI Taxonomy" id="172907"/>
    <lineage>
        <taxon>Eukaryota</taxon>
        <taxon>Metazoa</taxon>
        <taxon>Chordata</taxon>
        <taxon>Craniata</taxon>
        <taxon>Vertebrata</taxon>
        <taxon>Euteleostomi</taxon>
        <taxon>Actinopterygii</taxon>
        <taxon>Neopterygii</taxon>
        <taxon>Teleostei</taxon>
        <taxon>Ostariophysi</taxon>
        <taxon>Cypriniformes</taxon>
        <taxon>Cyprinidae</taxon>
        <taxon>Labeoninae</taxon>
        <taxon>Labeonini</taxon>
        <taxon>Cirrhinus</taxon>
    </lineage>
</organism>
<reference evidence="2 3" key="1">
    <citation type="submission" date="2023-09" db="EMBL/GenBank/DDBJ databases">
        <authorList>
            <person name="Wang M."/>
        </authorList>
    </citation>
    <scope>NUCLEOTIDE SEQUENCE [LARGE SCALE GENOMIC DNA]</scope>
    <source>
        <strain evidence="2">GT-2023</strain>
        <tissue evidence="2">Liver</tissue>
    </source>
</reference>
<protein>
    <submittedName>
        <fullName evidence="2">Uncharacterized protein</fullName>
    </submittedName>
</protein>
<accession>A0ABR3L2I2</accession>
<name>A0ABR3L2I2_9TELE</name>